<dbReference type="EMBL" id="SOAY01000015">
    <property type="protein sequence ID" value="TDT39544.1"/>
    <property type="molecule type" value="Genomic_DNA"/>
</dbReference>
<accession>A0A4R7JP77</accession>
<evidence type="ECO:0000313" key="2">
    <source>
        <dbReference type="Proteomes" id="UP000294749"/>
    </source>
</evidence>
<organism evidence="1 2">
    <name type="scientific">Maribacter spongiicola</name>
    <dbReference type="NCBI Taxonomy" id="1206753"/>
    <lineage>
        <taxon>Bacteria</taxon>
        <taxon>Pseudomonadati</taxon>
        <taxon>Bacteroidota</taxon>
        <taxon>Flavobacteriia</taxon>
        <taxon>Flavobacteriales</taxon>
        <taxon>Flavobacteriaceae</taxon>
        <taxon>Maribacter</taxon>
    </lineage>
</organism>
<name>A0A4R7JP77_9FLAO</name>
<dbReference type="RefSeq" id="WP_133688760.1">
    <property type="nucleotide sequence ID" value="NZ_SOAY01000015.1"/>
</dbReference>
<proteinExistence type="predicted"/>
<dbReference type="OrthoDB" id="9934622at2"/>
<comment type="caution">
    <text evidence="1">The sequence shown here is derived from an EMBL/GenBank/DDBJ whole genome shotgun (WGS) entry which is preliminary data.</text>
</comment>
<reference evidence="1 2" key="1">
    <citation type="submission" date="2019-03" db="EMBL/GenBank/DDBJ databases">
        <title>Genomic Encyclopedia of Archaeal and Bacterial Type Strains, Phase II (KMG-II): from individual species to whole genera.</title>
        <authorList>
            <person name="Goeker M."/>
        </authorList>
    </citation>
    <scope>NUCLEOTIDE SEQUENCE [LARGE SCALE GENOMIC DNA]</scope>
    <source>
        <strain evidence="1 2">DSM 25233</strain>
    </source>
</reference>
<protein>
    <submittedName>
        <fullName evidence="1">Uncharacterized protein</fullName>
    </submittedName>
</protein>
<keyword evidence="2" id="KW-1185">Reference proteome</keyword>
<sequence length="79" mass="8849">MKSIDTSNNIITQYRNLTSVHSKLEWHASSNSYFGVYNVDHTVKNTTGAHQVDLFHVSKTISTSPIFSNGTFSTQTKNL</sequence>
<gene>
    <name evidence="1" type="ORF">CLV90_3526</name>
</gene>
<dbReference type="AlphaFoldDB" id="A0A4R7JP77"/>
<evidence type="ECO:0000313" key="1">
    <source>
        <dbReference type="EMBL" id="TDT39544.1"/>
    </source>
</evidence>
<dbReference type="Proteomes" id="UP000294749">
    <property type="component" value="Unassembled WGS sequence"/>
</dbReference>